<name>D4XP17_ACIHA</name>
<organism evidence="1 2">
    <name type="scientific">Acinetobacter haemolyticus ATCC 19194</name>
    <dbReference type="NCBI Taxonomy" id="707232"/>
    <lineage>
        <taxon>Bacteria</taxon>
        <taxon>Pseudomonadati</taxon>
        <taxon>Pseudomonadota</taxon>
        <taxon>Gammaproteobacteria</taxon>
        <taxon>Moraxellales</taxon>
        <taxon>Moraxellaceae</taxon>
        <taxon>Acinetobacter</taxon>
    </lineage>
</organism>
<comment type="caution">
    <text evidence="1">The sequence shown here is derived from an EMBL/GenBank/DDBJ whole genome shotgun (WGS) entry which is preliminary data.</text>
</comment>
<evidence type="ECO:0000313" key="1">
    <source>
        <dbReference type="EMBL" id="EFF83071.1"/>
    </source>
</evidence>
<dbReference type="HOGENOM" id="CLU_2431898_0_0_6"/>
<dbReference type="AlphaFoldDB" id="D4XP17"/>
<feature type="non-terminal residue" evidence="1">
    <location>
        <position position="92"/>
    </location>
</feature>
<dbReference type="Proteomes" id="UP000003085">
    <property type="component" value="Unassembled WGS sequence"/>
</dbReference>
<evidence type="ECO:0000313" key="2">
    <source>
        <dbReference type="Proteomes" id="UP000003085"/>
    </source>
</evidence>
<gene>
    <name evidence="1" type="ORF">HMP0015_1459</name>
</gene>
<reference evidence="2" key="1">
    <citation type="submission" date="2010-03" db="EMBL/GenBank/DDBJ databases">
        <title>Complete sequence of Mobiluncus curtisii ATCC 43063.</title>
        <authorList>
            <person name="Muzny D."/>
            <person name="Qin X."/>
            <person name="Deng J."/>
            <person name="Jiang H."/>
            <person name="Liu Y."/>
            <person name="Qu J."/>
            <person name="Song X.-Z."/>
            <person name="Zhang L."/>
            <person name="Thornton R."/>
            <person name="Coyle M."/>
            <person name="Francisco L."/>
            <person name="Jackson L."/>
            <person name="Javaid M."/>
            <person name="Korchina V."/>
            <person name="Kovar C."/>
            <person name="Mata R."/>
            <person name="Mathew T."/>
            <person name="Ngo R."/>
            <person name="Nguyen L."/>
            <person name="Nguyen N."/>
            <person name="Okwuonu G."/>
            <person name="Ongeri F."/>
            <person name="Pham C."/>
            <person name="Simmons D."/>
            <person name="Wilczek-Boney K."/>
            <person name="Hale W."/>
            <person name="Jakkamsetti A."/>
            <person name="Pham P."/>
            <person name="Ruth R."/>
            <person name="San Lucas F."/>
            <person name="Warren J."/>
            <person name="Zhang J."/>
            <person name="Zhao Z."/>
            <person name="Zhou C."/>
            <person name="Zhu D."/>
            <person name="Lee S."/>
            <person name="Bess C."/>
            <person name="Blankenburg K."/>
            <person name="Forbes L."/>
            <person name="Fu Q."/>
            <person name="Gubbala S."/>
            <person name="Hirani K."/>
            <person name="Jayaseelan J.C."/>
            <person name="Lara F."/>
            <person name="Munidasa M."/>
            <person name="Palculict T."/>
            <person name="Patil S."/>
            <person name="Pu L.-L."/>
            <person name="Saada N."/>
            <person name="Tang L."/>
            <person name="Weissenberger G."/>
            <person name="Zhu Y."/>
            <person name="Hemphill L."/>
            <person name="Shang Y."/>
            <person name="Youmans B."/>
            <person name="Ayvaz T."/>
            <person name="Ross M."/>
            <person name="Santibanez J."/>
            <person name="Aqrawi P."/>
            <person name="Gross S."/>
            <person name="Joshi V."/>
            <person name="Fowler G."/>
            <person name="Nazareth L."/>
            <person name="Reid J."/>
            <person name="Worley K."/>
            <person name="Petrosino J."/>
            <person name="Highlander S."/>
            <person name="Gibbs R."/>
            <person name="Gibbs R."/>
        </authorList>
    </citation>
    <scope>NUCLEOTIDE SEQUENCE [LARGE SCALE GENOMIC DNA]</scope>
    <source>
        <strain evidence="2">ATCC 19194</strain>
    </source>
</reference>
<accession>D4XP17</accession>
<sequence length="92" mass="10876">MPSRFNIFRCQFYECYLVVIDLKDIHKICRTVLKGKAMLESRNLIVLDQTLILTKEGKNDLVYENDTLLKVKMISNQHIVVEDDQQISFVWL</sequence>
<dbReference type="EMBL" id="ADMT01000134">
    <property type="protein sequence ID" value="EFF83071.1"/>
    <property type="molecule type" value="Genomic_DNA"/>
</dbReference>
<protein>
    <submittedName>
        <fullName evidence="1">Uncharacterized protein</fullName>
    </submittedName>
</protein>
<proteinExistence type="predicted"/>